<evidence type="ECO:0000313" key="2">
    <source>
        <dbReference type="Proteomes" id="UP000615755"/>
    </source>
</evidence>
<dbReference type="EMBL" id="AQGV01000012">
    <property type="protein sequence ID" value="MBE0367964.1"/>
    <property type="molecule type" value="Genomic_DNA"/>
</dbReference>
<name>A0ABR9EAF2_9GAMM</name>
<protein>
    <submittedName>
        <fullName evidence="1">Uncharacterized protein</fullName>
    </submittedName>
</protein>
<accession>A0ABR9EAF2</accession>
<evidence type="ECO:0000313" key="1">
    <source>
        <dbReference type="EMBL" id="MBE0367964.1"/>
    </source>
</evidence>
<sequence length="98" mass="11120">MNGVISFLVACVLYLISCTVAYGKATPNLSQKQWFSGSKECELDTRPSMEVLEFNLTTYIIRQSKCVHYEAPFIYLTSGLDKGFEIENVLKTNLRTIQ</sequence>
<reference evidence="1 2" key="1">
    <citation type="submission" date="2015-03" db="EMBL/GenBank/DDBJ databases">
        <title>Genome sequence of Pseudoalteromonas aurantia.</title>
        <authorList>
            <person name="Xie B.-B."/>
            <person name="Rong J.-C."/>
            <person name="Qin Q.-L."/>
            <person name="Zhang Y.-Z."/>
        </authorList>
    </citation>
    <scope>NUCLEOTIDE SEQUENCE [LARGE SCALE GENOMIC DNA]</scope>
    <source>
        <strain evidence="1 2">208</strain>
    </source>
</reference>
<dbReference type="RefSeq" id="WP_192507322.1">
    <property type="nucleotide sequence ID" value="NZ_AQGV01000012.1"/>
</dbReference>
<keyword evidence="2" id="KW-1185">Reference proteome</keyword>
<proteinExistence type="predicted"/>
<organism evidence="1 2">
    <name type="scientific">Pseudoalteromonas aurantia 208</name>
    <dbReference type="NCBI Taxonomy" id="1314867"/>
    <lineage>
        <taxon>Bacteria</taxon>
        <taxon>Pseudomonadati</taxon>
        <taxon>Pseudomonadota</taxon>
        <taxon>Gammaproteobacteria</taxon>
        <taxon>Alteromonadales</taxon>
        <taxon>Pseudoalteromonadaceae</taxon>
        <taxon>Pseudoalteromonas</taxon>
    </lineage>
</organism>
<gene>
    <name evidence="1" type="ORF">PAUR_a1450</name>
</gene>
<dbReference type="Proteomes" id="UP000615755">
    <property type="component" value="Unassembled WGS sequence"/>
</dbReference>
<comment type="caution">
    <text evidence="1">The sequence shown here is derived from an EMBL/GenBank/DDBJ whole genome shotgun (WGS) entry which is preliminary data.</text>
</comment>